<proteinExistence type="predicted"/>
<evidence type="ECO:0000313" key="1">
    <source>
        <dbReference type="EMBL" id="EFB72684.1"/>
    </source>
</evidence>
<comment type="caution">
    <text evidence="1">The sequence shown here is derived from an EMBL/GenBank/DDBJ whole genome shotgun (WGS) entry which is preliminary data.</text>
</comment>
<sequence>MAVNSLTRCSGKLFKNYQSLRVYHKTIKTLVMFFTYLNHFLPYVKYNPMSHANAKISDSPNECRSQKYQFNTYKKPALLEKLTMPVYIGW</sequence>
<dbReference type="AlphaFoldDB" id="D1P263"/>
<protein>
    <submittedName>
        <fullName evidence="1">Uncharacterized protein</fullName>
    </submittedName>
</protein>
<name>D1P263_9GAMM</name>
<gene>
    <name evidence="1" type="ORF">PROVRUST_06286</name>
</gene>
<keyword evidence="2" id="KW-1185">Reference proteome</keyword>
<evidence type="ECO:0000313" key="2">
    <source>
        <dbReference type="Proteomes" id="UP000005512"/>
    </source>
</evidence>
<dbReference type="EMBL" id="ABXV02000022">
    <property type="protein sequence ID" value="EFB72684.1"/>
    <property type="molecule type" value="Genomic_DNA"/>
</dbReference>
<organism evidence="1 2">
    <name type="scientific">Providencia rustigianii DSM 4541</name>
    <dbReference type="NCBI Taxonomy" id="500637"/>
    <lineage>
        <taxon>Bacteria</taxon>
        <taxon>Pseudomonadati</taxon>
        <taxon>Pseudomonadota</taxon>
        <taxon>Gammaproteobacteria</taxon>
        <taxon>Enterobacterales</taxon>
        <taxon>Morganellaceae</taxon>
        <taxon>Providencia</taxon>
    </lineage>
</organism>
<dbReference type="HOGENOM" id="CLU_2438413_0_0_6"/>
<reference evidence="1" key="1">
    <citation type="submission" date="2009-12" db="EMBL/GenBank/DDBJ databases">
        <authorList>
            <person name="Weinstock G."/>
            <person name="Sodergren E."/>
            <person name="Clifton S."/>
            <person name="Fulton L."/>
            <person name="Fulton B."/>
            <person name="Courtney L."/>
            <person name="Fronick C."/>
            <person name="Harrison M."/>
            <person name="Strong C."/>
            <person name="Farmer C."/>
            <person name="Delahaunty K."/>
            <person name="Markovic C."/>
            <person name="Hall O."/>
            <person name="Minx P."/>
            <person name="Tomlinson C."/>
            <person name="Mitreva M."/>
            <person name="Nelson J."/>
            <person name="Hou S."/>
            <person name="Wollam A."/>
            <person name="Pepin K.H."/>
            <person name="Johnson M."/>
            <person name="Bhonagiri V."/>
            <person name="Nash W.E."/>
            <person name="Warren W."/>
            <person name="Chinwalla A."/>
            <person name="Mardis E.R."/>
            <person name="Wilson R.K."/>
        </authorList>
    </citation>
    <scope>NUCLEOTIDE SEQUENCE [LARGE SCALE GENOMIC DNA]</scope>
    <source>
        <strain evidence="1">DSM 4541</strain>
    </source>
</reference>
<accession>D1P263</accession>
<dbReference type="Proteomes" id="UP000005512">
    <property type="component" value="Unassembled WGS sequence"/>
</dbReference>